<name>A0A0M0KMW9_ALKHA</name>
<keyword evidence="2" id="KW-0378">Hydrolase</keyword>
<evidence type="ECO:0000259" key="1">
    <source>
        <dbReference type="Pfam" id="PF00149"/>
    </source>
</evidence>
<dbReference type="InterPro" id="IPR029052">
    <property type="entry name" value="Metallo-depent_PP-like"/>
</dbReference>
<protein>
    <submittedName>
        <fullName evidence="2">DNA repair exonuclease</fullName>
    </submittedName>
</protein>
<gene>
    <name evidence="2" type="ORF">AMD02_08080</name>
</gene>
<comment type="caution">
    <text evidence="2">The sequence shown here is derived from an EMBL/GenBank/DDBJ whole genome shotgun (WGS) entry which is preliminary data.</text>
</comment>
<sequence length="331" mass="37548">MKFLYFTDTHIRGTAPKNRLDPFVETLKHKLHEVMEIAETEKVDMLLHGGDVFDRPDLSPNVVGQFAQIFRKTSRPIYAIAGNHDTFGHNPETISRTMLGLLHSFGIIHIIDPQTPVLVEKDGVKVQISGQPYHYDIDQRDPKLDYYPVNVHEADVMVHLVHSMLVEKALPEGIPHTLIDHIWGTSADVLLTGHFHGGFGIKQKDGRYICNPGAIARINNHWTELVRTPTVILGTITKDGIDLKERPLQSAKNGEEVLDRSFLEKSVNQEEKLHAFIQQVKEHAEFQSLNMNDVINEIAAMSNVEEPVKQEALRRITVIEEAWKGGEHEYD</sequence>
<feature type="domain" description="Calcineurin-like phosphoesterase" evidence="1">
    <location>
        <begin position="1"/>
        <end position="196"/>
    </location>
</feature>
<dbReference type="PANTHER" id="PTHR30337:SF0">
    <property type="entry name" value="NUCLEASE SBCCD SUBUNIT D"/>
    <property type="match status" value="1"/>
</dbReference>
<evidence type="ECO:0000313" key="2">
    <source>
        <dbReference type="EMBL" id="KOO40164.1"/>
    </source>
</evidence>
<proteinExistence type="predicted"/>
<dbReference type="SUPFAM" id="SSF56300">
    <property type="entry name" value="Metallo-dependent phosphatases"/>
    <property type="match status" value="1"/>
</dbReference>
<dbReference type="InterPro" id="IPR050535">
    <property type="entry name" value="DNA_Repair-Maintenance_Comp"/>
</dbReference>
<organism evidence="2">
    <name type="scientific">Halalkalibacterium halodurans</name>
    <name type="common">Bacillus halodurans</name>
    <dbReference type="NCBI Taxonomy" id="86665"/>
    <lineage>
        <taxon>Bacteria</taxon>
        <taxon>Bacillati</taxon>
        <taxon>Bacillota</taxon>
        <taxon>Bacilli</taxon>
        <taxon>Bacillales</taxon>
        <taxon>Bacillaceae</taxon>
        <taxon>Halalkalibacterium (ex Joshi et al. 2022)</taxon>
    </lineage>
</organism>
<keyword evidence="2" id="KW-0269">Exonuclease</keyword>
<dbReference type="AlphaFoldDB" id="A0A0M0KMW9"/>
<reference evidence="2" key="1">
    <citation type="submission" date="2015-08" db="EMBL/GenBank/DDBJ databases">
        <title>Complete DNA Sequence of Pseudomonas syringae pv. actinidiae, the Causal Agent of Kiwifruit Canker Disease.</title>
        <authorList>
            <person name="Rikkerink E.H.A."/>
            <person name="Fineran P.C."/>
        </authorList>
    </citation>
    <scope>NUCLEOTIDE SEQUENCE</scope>
    <source>
        <strain evidence="2">DSM 13666</strain>
    </source>
</reference>
<dbReference type="PANTHER" id="PTHR30337">
    <property type="entry name" value="COMPONENT OF ATP-DEPENDENT DSDNA EXONUCLEASE"/>
    <property type="match status" value="1"/>
</dbReference>
<dbReference type="InterPro" id="IPR004843">
    <property type="entry name" value="Calcineurin-like_PHP"/>
</dbReference>
<dbReference type="EMBL" id="LILD01000001">
    <property type="protein sequence ID" value="KOO40164.1"/>
    <property type="molecule type" value="Genomic_DNA"/>
</dbReference>
<dbReference type="Gene3D" id="3.60.21.10">
    <property type="match status" value="1"/>
</dbReference>
<dbReference type="GO" id="GO:0004527">
    <property type="term" value="F:exonuclease activity"/>
    <property type="evidence" value="ECO:0007669"/>
    <property type="project" value="UniProtKB-KW"/>
</dbReference>
<dbReference type="PATRIC" id="fig|136160.3.peg.1945"/>
<keyword evidence="2" id="KW-0540">Nuclease</keyword>
<dbReference type="Pfam" id="PF00149">
    <property type="entry name" value="Metallophos"/>
    <property type="match status" value="1"/>
</dbReference>
<accession>A0A0M0KMW9</accession>